<dbReference type="InterPro" id="IPR045218">
    <property type="entry name" value="DA1-like"/>
</dbReference>
<dbReference type="GO" id="GO:0046872">
    <property type="term" value="F:metal ion binding"/>
    <property type="evidence" value="ECO:0007669"/>
    <property type="project" value="UniProtKB-KW"/>
</dbReference>
<proteinExistence type="predicted"/>
<keyword evidence="2 3" id="KW-0862">Zinc</keyword>
<dbReference type="Gene3D" id="2.10.110.10">
    <property type="entry name" value="Cysteine Rich Protein"/>
    <property type="match status" value="1"/>
</dbReference>
<dbReference type="OrthoDB" id="1112565at2759"/>
<comment type="caution">
    <text evidence="5">The sequence shown here is derived from an EMBL/GenBank/DDBJ whole genome shotgun (WGS) entry which is preliminary data.</text>
</comment>
<dbReference type="AlphaFoldDB" id="A0A8X7RBZ7"/>
<evidence type="ECO:0000256" key="2">
    <source>
        <dbReference type="ARBA" id="ARBA00022833"/>
    </source>
</evidence>
<evidence type="ECO:0000313" key="5">
    <source>
        <dbReference type="EMBL" id="KAG2284320.1"/>
    </source>
</evidence>
<keyword evidence="1 3" id="KW-0479">Metal-binding</keyword>
<dbReference type="PROSITE" id="PS50023">
    <property type="entry name" value="LIM_DOMAIN_2"/>
    <property type="match status" value="1"/>
</dbReference>
<dbReference type="PROSITE" id="PS00478">
    <property type="entry name" value="LIM_DOMAIN_1"/>
    <property type="match status" value="1"/>
</dbReference>
<dbReference type="InterPro" id="IPR022087">
    <property type="entry name" value="DA1-like_dom"/>
</dbReference>
<evidence type="ECO:0000259" key="4">
    <source>
        <dbReference type="PROSITE" id="PS50023"/>
    </source>
</evidence>
<reference evidence="5 6" key="1">
    <citation type="submission" date="2020-02" db="EMBL/GenBank/DDBJ databases">
        <authorList>
            <person name="Ma Q."/>
            <person name="Huang Y."/>
            <person name="Song X."/>
            <person name="Pei D."/>
        </authorList>
    </citation>
    <scope>NUCLEOTIDE SEQUENCE [LARGE SCALE GENOMIC DNA]</scope>
    <source>
        <strain evidence="5">Sxm20200214</strain>
        <tissue evidence="5">Leaf</tissue>
    </source>
</reference>
<dbReference type="PANTHER" id="PTHR24209">
    <property type="entry name" value="PROTEIN DA1-RELATED 2"/>
    <property type="match status" value="1"/>
</dbReference>
<dbReference type="EMBL" id="JAAMPC010000011">
    <property type="protein sequence ID" value="KAG2284320.1"/>
    <property type="molecule type" value="Genomic_DNA"/>
</dbReference>
<feature type="domain" description="LIM zinc-binding" evidence="4">
    <location>
        <begin position="109"/>
        <end position="180"/>
    </location>
</feature>
<dbReference type="PANTHER" id="PTHR24209:SF28">
    <property type="entry name" value="PROTEIN DA1-RELATED 4-RELATED"/>
    <property type="match status" value="1"/>
</dbReference>
<evidence type="ECO:0000256" key="1">
    <source>
        <dbReference type="ARBA" id="ARBA00022723"/>
    </source>
</evidence>
<dbReference type="Pfam" id="PF00412">
    <property type="entry name" value="LIM"/>
    <property type="match status" value="1"/>
</dbReference>
<dbReference type="Pfam" id="PF12315">
    <property type="entry name" value="DA1-like"/>
    <property type="match status" value="1"/>
</dbReference>
<accession>A0A8X7RBZ7</accession>
<evidence type="ECO:0000313" key="6">
    <source>
        <dbReference type="Proteomes" id="UP000886595"/>
    </source>
</evidence>
<keyword evidence="3" id="KW-0440">LIM domain</keyword>
<dbReference type="Proteomes" id="UP000886595">
    <property type="component" value="Unassembled WGS sequence"/>
</dbReference>
<dbReference type="CDD" id="cd09396">
    <property type="entry name" value="LIM_DA1"/>
    <property type="match status" value="1"/>
</dbReference>
<gene>
    <name evidence="5" type="ORF">Bca52824_055540</name>
</gene>
<dbReference type="SMART" id="SM00132">
    <property type="entry name" value="LIM"/>
    <property type="match status" value="1"/>
</dbReference>
<dbReference type="InterPro" id="IPR001781">
    <property type="entry name" value="Znf_LIM"/>
</dbReference>
<name>A0A8X7RBZ7_BRACI</name>
<dbReference type="GO" id="GO:0043130">
    <property type="term" value="F:ubiquitin binding"/>
    <property type="evidence" value="ECO:0007669"/>
    <property type="project" value="TreeGrafter"/>
</dbReference>
<dbReference type="SUPFAM" id="SSF57716">
    <property type="entry name" value="Glucocorticoid receptor-like (DNA-binding domain)"/>
    <property type="match status" value="1"/>
</dbReference>
<organism evidence="5 6">
    <name type="scientific">Brassica carinata</name>
    <name type="common">Ethiopian mustard</name>
    <name type="synonym">Abyssinian cabbage</name>
    <dbReference type="NCBI Taxonomy" id="52824"/>
    <lineage>
        <taxon>Eukaryota</taxon>
        <taxon>Viridiplantae</taxon>
        <taxon>Streptophyta</taxon>
        <taxon>Embryophyta</taxon>
        <taxon>Tracheophyta</taxon>
        <taxon>Spermatophyta</taxon>
        <taxon>Magnoliopsida</taxon>
        <taxon>eudicotyledons</taxon>
        <taxon>Gunneridae</taxon>
        <taxon>Pentapetalae</taxon>
        <taxon>rosids</taxon>
        <taxon>malvids</taxon>
        <taxon>Brassicales</taxon>
        <taxon>Brassicaceae</taxon>
        <taxon>Brassiceae</taxon>
        <taxon>Brassica</taxon>
    </lineage>
</organism>
<evidence type="ECO:0000256" key="3">
    <source>
        <dbReference type="PROSITE-ProRule" id="PRU00125"/>
    </source>
</evidence>
<sequence length="488" mass="56551">MESSNTIHGIITSFHCYHFRLSRTYVEVSRNEEGRLIRQRKEEETETSLEKEDTFTLAEKVKELVNGEKSLEEEWEIKKLDGQPAKINKEIFKEKGKQSTDEDVDPHLSICNGCNFEIQDGLSVNAFGAVWHSQCLCCLHCHKPIAMDEVSNSKRKFHRPCYKEHCRPNCYVCRKKIPSTKEGIKYHKHPYWEEKYCPSHEDDGTAKCCSCERLQEQHCLTFFNNTRLNKYVMLADNRWLCLECKESAIMSTIECQSLHTEIREFFKGLNMKVEKVFPLILVDQQALNKAEEENVVSDDSYLQRLKLDWTCLFYSGPHVYIQVPKGPNKQLIGMARESQRFVRECSVTAILILYGLPRLLTGYILAHEMMHAYLRLKGYRNLNTVLEEGICQMLGYMWLESQRCSTSDTASSAFSSQTPPPTSLKRDQSDFEKKLVEFCINQIETDESPVYGDGFKKVNEMMVSNHYNLKHTLKGIAIASKTLQDSKF</sequence>
<protein>
    <recommendedName>
        <fullName evidence="4">LIM zinc-binding domain-containing protein</fullName>
    </recommendedName>
</protein>
<keyword evidence="6" id="KW-1185">Reference proteome</keyword>